<feature type="compositionally biased region" description="Low complexity" evidence="5">
    <location>
        <begin position="53"/>
        <end position="65"/>
    </location>
</feature>
<feature type="transmembrane region" description="Helical" evidence="6">
    <location>
        <begin position="204"/>
        <end position="223"/>
    </location>
</feature>
<dbReference type="PANTHER" id="PTHR23502:SF60">
    <property type="entry name" value="MAJOR FACILITATOR SUPERFAMILY (MFS) PROFILE DOMAIN-CONTAINING PROTEIN-RELATED"/>
    <property type="match status" value="1"/>
</dbReference>
<feature type="compositionally biased region" description="Basic and acidic residues" evidence="5">
    <location>
        <begin position="25"/>
        <end position="41"/>
    </location>
</feature>
<dbReference type="GO" id="GO:0022857">
    <property type="term" value="F:transmembrane transporter activity"/>
    <property type="evidence" value="ECO:0007669"/>
    <property type="project" value="InterPro"/>
</dbReference>
<dbReference type="CDD" id="cd17323">
    <property type="entry name" value="MFS_Tpo1_MDR_like"/>
    <property type="match status" value="1"/>
</dbReference>
<comment type="subcellular location">
    <subcellularLocation>
        <location evidence="1">Membrane</location>
        <topology evidence="1">Multi-pass membrane protein</topology>
    </subcellularLocation>
</comment>
<feature type="domain" description="Major facilitator superfamily (MFS) profile" evidence="7">
    <location>
        <begin position="137"/>
        <end position="569"/>
    </location>
</feature>
<comment type="caution">
    <text evidence="8">The sequence shown here is derived from an EMBL/GenBank/DDBJ whole genome shotgun (WGS) entry which is preliminary data.</text>
</comment>
<dbReference type="InterPro" id="IPR011701">
    <property type="entry name" value="MFS"/>
</dbReference>
<evidence type="ECO:0000256" key="2">
    <source>
        <dbReference type="ARBA" id="ARBA00022692"/>
    </source>
</evidence>
<proteinExistence type="predicted"/>
<feature type="transmembrane region" description="Helical" evidence="6">
    <location>
        <begin position="446"/>
        <end position="467"/>
    </location>
</feature>
<dbReference type="Gene3D" id="1.20.1250.20">
    <property type="entry name" value="MFS general substrate transporter like domains"/>
    <property type="match status" value="1"/>
</dbReference>
<keyword evidence="4 6" id="KW-0472">Membrane</keyword>
<dbReference type="GO" id="GO:0016020">
    <property type="term" value="C:membrane"/>
    <property type="evidence" value="ECO:0007669"/>
    <property type="project" value="UniProtKB-SubCell"/>
</dbReference>
<feature type="transmembrane region" description="Helical" evidence="6">
    <location>
        <begin position="292"/>
        <end position="312"/>
    </location>
</feature>
<accession>A0A420YFQ0</accession>
<dbReference type="Proteomes" id="UP000275385">
    <property type="component" value="Unassembled WGS sequence"/>
</dbReference>
<feature type="transmembrane region" description="Helical" evidence="6">
    <location>
        <begin position="135"/>
        <end position="160"/>
    </location>
</feature>
<dbReference type="AlphaFoldDB" id="A0A420YFQ0"/>
<keyword evidence="3 6" id="KW-1133">Transmembrane helix</keyword>
<evidence type="ECO:0000313" key="9">
    <source>
        <dbReference type="Proteomes" id="UP000275385"/>
    </source>
</evidence>
<feature type="transmembrane region" description="Helical" evidence="6">
    <location>
        <begin position="473"/>
        <end position="493"/>
    </location>
</feature>
<dbReference type="Pfam" id="PF07690">
    <property type="entry name" value="MFS_1"/>
    <property type="match status" value="1"/>
</dbReference>
<feature type="transmembrane region" description="Helical" evidence="6">
    <location>
        <begin position="172"/>
        <end position="192"/>
    </location>
</feature>
<name>A0A420YFQ0_9PEZI</name>
<dbReference type="InterPro" id="IPR020846">
    <property type="entry name" value="MFS_dom"/>
</dbReference>
<dbReference type="OrthoDB" id="6770063at2759"/>
<reference evidence="8 9" key="1">
    <citation type="submission" date="2018-08" db="EMBL/GenBank/DDBJ databases">
        <title>Draft genome of the lignicolous fungus Coniochaeta pulveracea.</title>
        <authorList>
            <person name="Borstlap C.J."/>
            <person name="De Witt R.N."/>
            <person name="Botha A."/>
            <person name="Volschenk H."/>
        </authorList>
    </citation>
    <scope>NUCLEOTIDE SEQUENCE [LARGE SCALE GENOMIC DNA]</scope>
    <source>
        <strain evidence="8 9">CAB683</strain>
    </source>
</reference>
<evidence type="ECO:0000259" key="7">
    <source>
        <dbReference type="PROSITE" id="PS50850"/>
    </source>
</evidence>
<dbReference type="FunFam" id="1.20.1250.20:FF:000011">
    <property type="entry name" value="MFS multidrug transporter, putative"/>
    <property type="match status" value="1"/>
</dbReference>
<keyword evidence="2 6" id="KW-0812">Transmembrane</keyword>
<evidence type="ECO:0000256" key="3">
    <source>
        <dbReference type="ARBA" id="ARBA00022989"/>
    </source>
</evidence>
<evidence type="ECO:0000256" key="5">
    <source>
        <dbReference type="SAM" id="MobiDB-lite"/>
    </source>
</evidence>
<dbReference type="InterPro" id="IPR036259">
    <property type="entry name" value="MFS_trans_sf"/>
</dbReference>
<feature type="transmembrane region" description="Helical" evidence="6">
    <location>
        <begin position="229"/>
        <end position="253"/>
    </location>
</feature>
<feature type="transmembrane region" description="Helical" evidence="6">
    <location>
        <begin position="541"/>
        <end position="564"/>
    </location>
</feature>
<gene>
    <name evidence="8" type="ORF">DL546_004383</name>
</gene>
<evidence type="ECO:0000256" key="4">
    <source>
        <dbReference type="ARBA" id="ARBA00023136"/>
    </source>
</evidence>
<keyword evidence="9" id="KW-1185">Reference proteome</keyword>
<feature type="transmembrane region" description="Helical" evidence="6">
    <location>
        <begin position="406"/>
        <end position="425"/>
    </location>
</feature>
<protein>
    <recommendedName>
        <fullName evidence="7">Major facilitator superfamily (MFS) profile domain-containing protein</fullName>
    </recommendedName>
</protein>
<evidence type="ECO:0000256" key="6">
    <source>
        <dbReference type="SAM" id="Phobius"/>
    </source>
</evidence>
<dbReference type="SUPFAM" id="SSF103473">
    <property type="entry name" value="MFS general substrate transporter"/>
    <property type="match status" value="1"/>
</dbReference>
<organism evidence="8 9">
    <name type="scientific">Coniochaeta pulveracea</name>
    <dbReference type="NCBI Taxonomy" id="177199"/>
    <lineage>
        <taxon>Eukaryota</taxon>
        <taxon>Fungi</taxon>
        <taxon>Dikarya</taxon>
        <taxon>Ascomycota</taxon>
        <taxon>Pezizomycotina</taxon>
        <taxon>Sordariomycetes</taxon>
        <taxon>Sordariomycetidae</taxon>
        <taxon>Coniochaetales</taxon>
        <taxon>Coniochaetaceae</taxon>
        <taxon>Coniochaeta</taxon>
    </lineage>
</organism>
<dbReference type="PANTHER" id="PTHR23502">
    <property type="entry name" value="MAJOR FACILITATOR SUPERFAMILY"/>
    <property type="match status" value="1"/>
</dbReference>
<evidence type="ECO:0000313" key="8">
    <source>
        <dbReference type="EMBL" id="RKU46752.1"/>
    </source>
</evidence>
<evidence type="ECO:0000256" key="1">
    <source>
        <dbReference type="ARBA" id="ARBA00004141"/>
    </source>
</evidence>
<sequence length="581" mass="63642">MTASPRSRVDKTDQDGSSSTLTVTEEVKPGHKPDADKDISEKQTPPVENPGLSDSDSIHTSSSSSLEDGEVQVTSSRRTVSRTVSNVYHDIQSLHDVEIGADIEKDPPDPRDPNLVCWAPNDPDNPKTWAFKKKWAAVLVVSCFTFISPVSSTMIAPSITAIGRDLHIDSQIQQALTLSIFLLAYAVGPLFLGPLSEMYGRVPVLQLMNLVYLFFNLGCGLAKTKAQMIVFRFFAGLGGSVSLAIGGGVLGDLFTAEQRGRAMSLYSLMPLMGPAIGPIAGAFVTQRTTWRWIFYATTIADAVIQVAGLFWLQETYAPVLLQRRRDRLIKETGNTALHTEFDSDITFAKKLGTAMSRPFKLLGTQIIVQVLATYLMFLYGQLYLQLSTFPKLWQTRYHESIEIGGLNYISLGIGLFLGAQVCAPLQDRIYAYLKRREGVSVGRPEFRIPMMVPGAVVVPIGLLLYGWSAQYTVHWIVPNIGVALFAFGTIVGFQCIQGYLVDTYTLYAASAVGAGTVLRSLAGFGFPLFAPYMYDKLDYGWGNTVLAATSIVIGWPAPILLWLYGQRLRERSPFAAGTVGA</sequence>
<dbReference type="STRING" id="177199.A0A420YFQ0"/>
<dbReference type="EMBL" id="QVQW01000012">
    <property type="protein sequence ID" value="RKU46752.1"/>
    <property type="molecule type" value="Genomic_DNA"/>
</dbReference>
<feature type="region of interest" description="Disordered" evidence="5">
    <location>
        <begin position="1"/>
        <end position="79"/>
    </location>
</feature>
<feature type="transmembrane region" description="Helical" evidence="6">
    <location>
        <begin position="366"/>
        <end position="386"/>
    </location>
</feature>
<feature type="transmembrane region" description="Helical" evidence="6">
    <location>
        <begin position="265"/>
        <end position="286"/>
    </location>
</feature>
<feature type="transmembrane region" description="Helical" evidence="6">
    <location>
        <begin position="505"/>
        <end position="529"/>
    </location>
</feature>
<dbReference type="PROSITE" id="PS50850">
    <property type="entry name" value="MFS"/>
    <property type="match status" value="1"/>
</dbReference>